<name>A0ACC6NYJ8_9BURK</name>
<evidence type="ECO:0000313" key="1">
    <source>
        <dbReference type="EMBL" id="MEJ7137031.1"/>
    </source>
</evidence>
<reference evidence="1" key="1">
    <citation type="submission" date="2023-10" db="EMBL/GenBank/DDBJ databases">
        <title>Amphibacter perezi, gen. nov., sp. nov. a novel taxa of the family Comamonadaceae, class Betaproteobacteria isolated from the skin microbiota of Pelophylax perezi from different populations.</title>
        <authorList>
            <person name="Costa S."/>
            <person name="Proenca D.N."/>
            <person name="Lopes I."/>
            <person name="Morais P.V."/>
        </authorList>
    </citation>
    <scope>NUCLEOTIDE SEQUENCE</scope>
    <source>
        <strain evidence="1">SL12-8</strain>
    </source>
</reference>
<proteinExistence type="predicted"/>
<sequence length="69" mass="7776">MLTCREATERLSESQDRPLSAGETLGLKVHLAVCKSCRRTGQQMALLRRFSRQYTERSDALPPEPRDGA</sequence>
<gene>
    <name evidence="1" type="ORF">RV045_01120</name>
</gene>
<dbReference type="EMBL" id="JAWDIE010000001">
    <property type="protein sequence ID" value="MEJ7137031.1"/>
    <property type="molecule type" value="Genomic_DNA"/>
</dbReference>
<accession>A0ACC6NYJ8</accession>
<comment type="caution">
    <text evidence="1">The sequence shown here is derived from an EMBL/GenBank/DDBJ whole genome shotgun (WGS) entry which is preliminary data.</text>
</comment>
<dbReference type="Proteomes" id="UP001364695">
    <property type="component" value="Unassembled WGS sequence"/>
</dbReference>
<organism evidence="1 2">
    <name type="scientific">Amphibiibacter pelophylacis</name>
    <dbReference type="NCBI Taxonomy" id="1799477"/>
    <lineage>
        <taxon>Bacteria</taxon>
        <taxon>Pseudomonadati</taxon>
        <taxon>Pseudomonadota</taxon>
        <taxon>Betaproteobacteria</taxon>
        <taxon>Burkholderiales</taxon>
        <taxon>Sphaerotilaceae</taxon>
        <taxon>Amphibiibacter</taxon>
    </lineage>
</organism>
<keyword evidence="2" id="KW-1185">Reference proteome</keyword>
<protein>
    <submittedName>
        <fullName evidence="1">Zf-HC2 domain-containing protein</fullName>
    </submittedName>
</protein>
<evidence type="ECO:0000313" key="2">
    <source>
        <dbReference type="Proteomes" id="UP001364695"/>
    </source>
</evidence>